<dbReference type="Pfam" id="PF06413">
    <property type="entry name" value="Neugrin"/>
    <property type="match status" value="1"/>
</dbReference>
<evidence type="ECO:0000256" key="3">
    <source>
        <dbReference type="ARBA" id="ARBA00013566"/>
    </source>
</evidence>
<accession>A0ABR3JXT4</accession>
<organism evidence="5 6">
    <name type="scientific">Hohenbuehelia grisea</name>
    <dbReference type="NCBI Taxonomy" id="104357"/>
    <lineage>
        <taxon>Eukaryota</taxon>
        <taxon>Fungi</taxon>
        <taxon>Dikarya</taxon>
        <taxon>Basidiomycota</taxon>
        <taxon>Agaricomycotina</taxon>
        <taxon>Agaricomycetes</taxon>
        <taxon>Agaricomycetidae</taxon>
        <taxon>Agaricales</taxon>
        <taxon>Pleurotineae</taxon>
        <taxon>Pleurotaceae</taxon>
        <taxon>Hohenbuehelia</taxon>
    </lineage>
</organism>
<name>A0ABR3JXT4_9AGAR</name>
<dbReference type="EMBL" id="JASNQZ010000002">
    <property type="protein sequence ID" value="KAL0959942.1"/>
    <property type="molecule type" value="Genomic_DNA"/>
</dbReference>
<dbReference type="PANTHER" id="PTHR13475:SF3">
    <property type="entry name" value="NEUGRIN"/>
    <property type="match status" value="1"/>
</dbReference>
<comment type="similarity">
    <text evidence="2">Belongs to the RRG9 family.</text>
</comment>
<dbReference type="Proteomes" id="UP001556367">
    <property type="component" value="Unassembled WGS sequence"/>
</dbReference>
<evidence type="ECO:0000256" key="4">
    <source>
        <dbReference type="SAM" id="MobiDB-lite"/>
    </source>
</evidence>
<dbReference type="PANTHER" id="PTHR13475">
    <property type="entry name" value="NEUGRIN"/>
    <property type="match status" value="1"/>
</dbReference>
<proteinExistence type="inferred from homology"/>
<feature type="region of interest" description="Disordered" evidence="4">
    <location>
        <begin position="165"/>
        <end position="201"/>
    </location>
</feature>
<sequence length="214" mass="24354">MASLRAFLANLQPCTRFSLHRAYSTALPAGATAKWQLGSYKAPRSILDDDDAPVDLSEDNDAVNGGRSGEPLHKRKPSKVPTPPEYAAHRVTLKKAFPNGWEPPRRISREAMHGLRSLHQADPATFSTNLLAEKFKISPEAVRRILKSRWEPPRERAAKMARRERAEKMERVMQARAQEEKQRRDLAERARVTGREMRGGKEDRFGLKDGLFFR</sequence>
<evidence type="ECO:0000256" key="1">
    <source>
        <dbReference type="ARBA" id="ARBA00003548"/>
    </source>
</evidence>
<gene>
    <name evidence="5" type="ORF">HGRIS_011606</name>
</gene>
<evidence type="ECO:0000256" key="2">
    <source>
        <dbReference type="ARBA" id="ARBA00010895"/>
    </source>
</evidence>
<feature type="region of interest" description="Disordered" evidence="4">
    <location>
        <begin position="46"/>
        <end position="84"/>
    </location>
</feature>
<evidence type="ECO:0000313" key="5">
    <source>
        <dbReference type="EMBL" id="KAL0959942.1"/>
    </source>
</evidence>
<protein>
    <recommendedName>
        <fullName evidence="3">Required for respiratory growth protein 9, mitochondrial</fullName>
    </recommendedName>
</protein>
<evidence type="ECO:0000313" key="6">
    <source>
        <dbReference type="Proteomes" id="UP001556367"/>
    </source>
</evidence>
<comment type="caution">
    <text evidence="5">The sequence shown here is derived from an EMBL/GenBank/DDBJ whole genome shotgun (WGS) entry which is preliminary data.</text>
</comment>
<dbReference type="InterPro" id="IPR010487">
    <property type="entry name" value="NGRN/Rrg9"/>
</dbReference>
<reference evidence="6" key="1">
    <citation type="submission" date="2024-06" db="EMBL/GenBank/DDBJ databases">
        <title>Multi-omics analyses provide insights into the biosynthesis of the anticancer antibiotic pleurotin in Hohenbuehelia grisea.</title>
        <authorList>
            <person name="Weaver J.A."/>
            <person name="Alberti F."/>
        </authorList>
    </citation>
    <scope>NUCLEOTIDE SEQUENCE [LARGE SCALE GENOMIC DNA]</scope>
    <source>
        <strain evidence="6">T-177</strain>
    </source>
</reference>
<feature type="compositionally biased region" description="Acidic residues" evidence="4">
    <location>
        <begin position="48"/>
        <end position="61"/>
    </location>
</feature>
<keyword evidence="6" id="KW-1185">Reference proteome</keyword>
<comment type="function">
    <text evidence="1">Required for respiratory activity and maintenance and expression of the mitochondrial genome.</text>
</comment>